<dbReference type="Gene3D" id="3.40.190.10">
    <property type="entry name" value="Periplasmic binding protein-like II"/>
    <property type="match status" value="2"/>
</dbReference>
<keyword evidence="3" id="KW-0238">DNA-binding</keyword>
<evidence type="ECO:0000256" key="2">
    <source>
        <dbReference type="ARBA" id="ARBA00023015"/>
    </source>
</evidence>
<dbReference type="InterPro" id="IPR000847">
    <property type="entry name" value="LysR_HTH_N"/>
</dbReference>
<dbReference type="Pfam" id="PF00126">
    <property type="entry name" value="HTH_1"/>
    <property type="match status" value="1"/>
</dbReference>
<feature type="domain" description="HTH lysR-type" evidence="5">
    <location>
        <begin position="5"/>
        <end position="62"/>
    </location>
</feature>
<dbReference type="Gene3D" id="1.10.10.10">
    <property type="entry name" value="Winged helix-like DNA-binding domain superfamily/Winged helix DNA-binding domain"/>
    <property type="match status" value="1"/>
</dbReference>
<dbReference type="GO" id="GO:0003700">
    <property type="term" value="F:DNA-binding transcription factor activity"/>
    <property type="evidence" value="ECO:0007669"/>
    <property type="project" value="InterPro"/>
</dbReference>
<dbReference type="InterPro" id="IPR036388">
    <property type="entry name" value="WH-like_DNA-bd_sf"/>
</dbReference>
<reference evidence="6 7" key="1">
    <citation type="submission" date="2016-05" db="EMBL/GenBank/DDBJ databases">
        <title>Niabella ginsenosidivorans BS26 whole genome sequencing.</title>
        <authorList>
            <person name="Im W.T."/>
            <person name="Siddiqi M.Z."/>
        </authorList>
    </citation>
    <scope>NUCLEOTIDE SEQUENCE [LARGE SCALE GENOMIC DNA]</scope>
    <source>
        <strain evidence="6 7">BS26</strain>
    </source>
</reference>
<evidence type="ECO:0000256" key="4">
    <source>
        <dbReference type="ARBA" id="ARBA00023163"/>
    </source>
</evidence>
<sequence>MSYQIELRHLMYFSILAEELHFRKAAERLYISQPGLTRQIRQMEAIYGTKLFERGKRFVELTEAGHFLKNEVSILLNQLENIQLQLKRIGEGKIAELRIGFIGSAAQTVIPDLLFRLNKKYPTIEVSLNELPNETQIEYLLENKLDFGFVRSHIAPPGLSMRVITEETFSLVVPKTHRIQARNFKSLKQLEQENFILFTRDYSNEYYQLMMSIFSDCGFTPRVHHKTVNALTIFKLVEKGMGIAIVPTSLKQGYSIPVNFIELNKIPQRSQLSLIWNLKNRNPGIRTLLEVAKKQEYK</sequence>
<dbReference type="PRINTS" id="PR00039">
    <property type="entry name" value="HTHLYSR"/>
</dbReference>
<organism evidence="6 7">
    <name type="scientific">Niabella ginsenosidivorans</name>
    <dbReference type="NCBI Taxonomy" id="1176587"/>
    <lineage>
        <taxon>Bacteria</taxon>
        <taxon>Pseudomonadati</taxon>
        <taxon>Bacteroidota</taxon>
        <taxon>Chitinophagia</taxon>
        <taxon>Chitinophagales</taxon>
        <taxon>Chitinophagaceae</taxon>
        <taxon>Niabella</taxon>
    </lineage>
</organism>
<keyword evidence="2" id="KW-0805">Transcription regulation</keyword>
<comment type="similarity">
    <text evidence="1">Belongs to the LysR transcriptional regulatory family.</text>
</comment>
<dbReference type="STRING" id="1176587.A8C56_03700"/>
<evidence type="ECO:0000259" key="5">
    <source>
        <dbReference type="PROSITE" id="PS50931"/>
    </source>
</evidence>
<dbReference type="KEGG" id="nia:A8C56_03700"/>
<dbReference type="SUPFAM" id="SSF46785">
    <property type="entry name" value="Winged helix' DNA-binding domain"/>
    <property type="match status" value="1"/>
</dbReference>
<dbReference type="GO" id="GO:0003677">
    <property type="term" value="F:DNA binding"/>
    <property type="evidence" value="ECO:0007669"/>
    <property type="project" value="UniProtKB-KW"/>
</dbReference>
<evidence type="ECO:0000313" key="6">
    <source>
        <dbReference type="EMBL" id="ANH80203.1"/>
    </source>
</evidence>
<dbReference type="PANTHER" id="PTHR30346">
    <property type="entry name" value="TRANSCRIPTIONAL DUAL REGULATOR HCAR-RELATED"/>
    <property type="match status" value="1"/>
</dbReference>
<accession>A0A1A9HY73</accession>
<dbReference type="Proteomes" id="UP000077667">
    <property type="component" value="Chromosome"/>
</dbReference>
<dbReference type="InterPro" id="IPR005119">
    <property type="entry name" value="LysR_subst-bd"/>
</dbReference>
<evidence type="ECO:0000313" key="7">
    <source>
        <dbReference type="Proteomes" id="UP000077667"/>
    </source>
</evidence>
<dbReference type="SUPFAM" id="SSF53850">
    <property type="entry name" value="Periplasmic binding protein-like II"/>
    <property type="match status" value="1"/>
</dbReference>
<dbReference type="InterPro" id="IPR036390">
    <property type="entry name" value="WH_DNA-bd_sf"/>
</dbReference>
<protein>
    <submittedName>
        <fullName evidence="6">Transcriptional regulator</fullName>
    </submittedName>
</protein>
<dbReference type="RefSeq" id="WP_067752209.1">
    <property type="nucleotide sequence ID" value="NZ_CP015772.1"/>
</dbReference>
<evidence type="ECO:0000256" key="1">
    <source>
        <dbReference type="ARBA" id="ARBA00009437"/>
    </source>
</evidence>
<gene>
    <name evidence="6" type="ORF">A8C56_03700</name>
</gene>
<keyword evidence="4" id="KW-0804">Transcription</keyword>
<dbReference type="GO" id="GO:0032993">
    <property type="term" value="C:protein-DNA complex"/>
    <property type="evidence" value="ECO:0007669"/>
    <property type="project" value="TreeGrafter"/>
</dbReference>
<dbReference type="Pfam" id="PF03466">
    <property type="entry name" value="LysR_substrate"/>
    <property type="match status" value="1"/>
</dbReference>
<dbReference type="PROSITE" id="PS50931">
    <property type="entry name" value="HTH_LYSR"/>
    <property type="match status" value="1"/>
</dbReference>
<dbReference type="EMBL" id="CP015772">
    <property type="protein sequence ID" value="ANH80203.1"/>
    <property type="molecule type" value="Genomic_DNA"/>
</dbReference>
<evidence type="ECO:0000256" key="3">
    <source>
        <dbReference type="ARBA" id="ARBA00023125"/>
    </source>
</evidence>
<proteinExistence type="inferred from homology"/>
<dbReference type="OrthoDB" id="9803735at2"/>
<dbReference type="AlphaFoldDB" id="A0A1A9HY73"/>
<dbReference type="PANTHER" id="PTHR30346:SF28">
    <property type="entry name" value="HTH-TYPE TRANSCRIPTIONAL REGULATOR CYNR"/>
    <property type="match status" value="1"/>
</dbReference>
<name>A0A1A9HY73_9BACT</name>
<keyword evidence="7" id="KW-1185">Reference proteome</keyword>
<dbReference type="FunFam" id="1.10.10.10:FF:000001">
    <property type="entry name" value="LysR family transcriptional regulator"/>
    <property type="match status" value="1"/>
</dbReference>